<protein>
    <submittedName>
        <fullName evidence="1">Uncharacterized protein</fullName>
    </submittedName>
</protein>
<reference evidence="1" key="2">
    <citation type="submission" date="2020-05" db="UniProtKB">
        <authorList>
            <consortium name="EnsemblMetazoa"/>
        </authorList>
    </citation>
    <scope>IDENTIFICATION</scope>
    <source>
        <strain evidence="1">CM1001059</strain>
    </source>
</reference>
<reference evidence="2" key="1">
    <citation type="submission" date="2014-01" db="EMBL/GenBank/DDBJ databases">
        <title>The Genome Sequence of Anopheles melas CM1001059_A (V2).</title>
        <authorList>
            <consortium name="The Broad Institute Genomics Platform"/>
            <person name="Neafsey D.E."/>
            <person name="Besansky N."/>
            <person name="Howell P."/>
            <person name="Walton C."/>
            <person name="Young S.K."/>
            <person name="Zeng Q."/>
            <person name="Gargeya S."/>
            <person name="Fitzgerald M."/>
            <person name="Haas B."/>
            <person name="Abouelleil A."/>
            <person name="Allen A.W."/>
            <person name="Alvarado L."/>
            <person name="Arachchi H.M."/>
            <person name="Berlin A.M."/>
            <person name="Chapman S.B."/>
            <person name="Gainer-Dewar J."/>
            <person name="Goldberg J."/>
            <person name="Griggs A."/>
            <person name="Gujja S."/>
            <person name="Hansen M."/>
            <person name="Howarth C."/>
            <person name="Imamovic A."/>
            <person name="Ireland A."/>
            <person name="Larimer J."/>
            <person name="McCowan C."/>
            <person name="Murphy C."/>
            <person name="Pearson M."/>
            <person name="Poon T.W."/>
            <person name="Priest M."/>
            <person name="Roberts A."/>
            <person name="Saif S."/>
            <person name="Shea T."/>
            <person name="Sisk P."/>
            <person name="Sykes S."/>
            <person name="Wortman J."/>
            <person name="Nusbaum C."/>
            <person name="Birren B."/>
        </authorList>
    </citation>
    <scope>NUCLEOTIDE SEQUENCE [LARGE SCALE GENOMIC DNA]</scope>
    <source>
        <strain evidence="2">CM1001059</strain>
    </source>
</reference>
<dbReference type="AlphaFoldDB" id="A0A182UFC1"/>
<evidence type="ECO:0000313" key="1">
    <source>
        <dbReference type="EnsemblMetazoa" id="AMEC019369-PA"/>
    </source>
</evidence>
<dbReference type="PANTHER" id="PTHR37686:SF1">
    <property type="entry name" value="LD36006P"/>
    <property type="match status" value="1"/>
</dbReference>
<accession>A0A182UFC1</accession>
<dbReference type="Proteomes" id="UP000075902">
    <property type="component" value="Unassembled WGS sequence"/>
</dbReference>
<organism evidence="1 2">
    <name type="scientific">Anopheles melas</name>
    <dbReference type="NCBI Taxonomy" id="34690"/>
    <lineage>
        <taxon>Eukaryota</taxon>
        <taxon>Metazoa</taxon>
        <taxon>Ecdysozoa</taxon>
        <taxon>Arthropoda</taxon>
        <taxon>Hexapoda</taxon>
        <taxon>Insecta</taxon>
        <taxon>Pterygota</taxon>
        <taxon>Neoptera</taxon>
        <taxon>Endopterygota</taxon>
        <taxon>Diptera</taxon>
        <taxon>Nematocera</taxon>
        <taxon>Culicoidea</taxon>
        <taxon>Culicidae</taxon>
        <taxon>Anophelinae</taxon>
        <taxon>Anopheles</taxon>
    </lineage>
</organism>
<dbReference type="PANTHER" id="PTHR37686">
    <property type="entry name" value="LD36006P"/>
    <property type="match status" value="1"/>
</dbReference>
<dbReference type="VEuPathDB" id="VectorBase:AMEC019369"/>
<name>A0A182UFC1_9DIPT</name>
<dbReference type="Pfam" id="PF25228">
    <property type="entry name" value="Lips"/>
    <property type="match status" value="1"/>
</dbReference>
<keyword evidence="2" id="KW-1185">Reference proteome</keyword>
<dbReference type="STRING" id="34690.A0A182UFC1"/>
<proteinExistence type="predicted"/>
<evidence type="ECO:0000313" key="2">
    <source>
        <dbReference type="Proteomes" id="UP000075902"/>
    </source>
</evidence>
<dbReference type="InterPro" id="IPR057435">
    <property type="entry name" value="Lips"/>
</dbReference>
<sequence>MVLDTVRNGDGTTTVAALRGPSNTAAGGPVLVRPTSLQPPEKEPVNFQINLIGAPPEVEQLIEHIKSVAEQFLYHWKTFPIRSGGGSNANIHGTVVSSVNRKTRPINLRDLFIAPPFDELDAVAADGTGEPRLLTNAQLRSLRERGEFEVPSLNFPGQVHRWRLSQFLQKGSERTRDSLLSDLALSARFIVITAKERLTGHFFSVAHAFRALLQGLIKLVDMIVGE</sequence>
<dbReference type="EnsemblMetazoa" id="AMEC019369-RA">
    <property type="protein sequence ID" value="AMEC019369-PA"/>
    <property type="gene ID" value="AMEC019369"/>
</dbReference>